<evidence type="ECO:0000256" key="11">
    <source>
        <dbReference type="ARBA" id="ARBA00022759"/>
    </source>
</evidence>
<dbReference type="SUPFAM" id="SSF53098">
    <property type="entry name" value="Ribonuclease H-like"/>
    <property type="match status" value="1"/>
</dbReference>
<comment type="subcellular location">
    <subcellularLocation>
        <location evidence="4 14">Cytoplasm</location>
    </subcellularLocation>
</comment>
<dbReference type="PROSITE" id="PS51975">
    <property type="entry name" value="RNASE_H_2"/>
    <property type="match status" value="1"/>
</dbReference>
<feature type="binding site" evidence="14 15">
    <location>
        <position position="24"/>
    </location>
    <ligand>
        <name>a divalent metal cation</name>
        <dbReference type="ChEBI" id="CHEBI:60240"/>
    </ligand>
</feature>
<evidence type="ECO:0000313" key="18">
    <source>
        <dbReference type="EMBL" id="NMM43219.1"/>
    </source>
</evidence>
<evidence type="ECO:0000256" key="10">
    <source>
        <dbReference type="ARBA" id="ARBA00022723"/>
    </source>
</evidence>
<dbReference type="GO" id="GO:0005737">
    <property type="term" value="C:cytoplasm"/>
    <property type="evidence" value="ECO:0007669"/>
    <property type="project" value="UniProtKB-SubCell"/>
</dbReference>
<evidence type="ECO:0000256" key="4">
    <source>
        <dbReference type="ARBA" id="ARBA00004496"/>
    </source>
</evidence>
<dbReference type="RefSeq" id="WP_169623514.1">
    <property type="nucleotide sequence ID" value="NZ_JABBNT010000001.1"/>
</dbReference>
<comment type="catalytic activity">
    <reaction evidence="1 14 15 16">
        <text>Endonucleolytic cleavage to 5'-phosphomonoester.</text>
        <dbReference type="EC" id="3.1.26.4"/>
    </reaction>
</comment>
<evidence type="ECO:0000256" key="2">
    <source>
        <dbReference type="ARBA" id="ARBA00001946"/>
    </source>
</evidence>
<dbReference type="InterPro" id="IPR036397">
    <property type="entry name" value="RNaseH_sf"/>
</dbReference>
<evidence type="ECO:0000256" key="8">
    <source>
        <dbReference type="ARBA" id="ARBA00022490"/>
    </source>
</evidence>
<dbReference type="Proteomes" id="UP000539372">
    <property type="component" value="Unassembled WGS sequence"/>
</dbReference>
<feature type="domain" description="RNase H type-2" evidence="17">
    <location>
        <begin position="18"/>
        <end position="215"/>
    </location>
</feature>
<feature type="binding site" evidence="14 15">
    <location>
        <position position="124"/>
    </location>
    <ligand>
        <name>a divalent metal cation</name>
        <dbReference type="ChEBI" id="CHEBI:60240"/>
    </ligand>
</feature>
<comment type="function">
    <text evidence="3 14 16">Endonuclease that specifically degrades the RNA of RNA-DNA hybrids.</text>
</comment>
<comment type="cofactor">
    <cofactor evidence="2">
        <name>Mg(2+)</name>
        <dbReference type="ChEBI" id="CHEBI:18420"/>
    </cofactor>
</comment>
<dbReference type="InterPro" id="IPR024567">
    <property type="entry name" value="RNase_HII/HIII_dom"/>
</dbReference>
<comment type="caution">
    <text evidence="18">The sequence shown here is derived from an EMBL/GenBank/DDBJ whole genome shotgun (WGS) entry which is preliminary data.</text>
</comment>
<dbReference type="EMBL" id="JABBNT010000001">
    <property type="protein sequence ID" value="NMM43219.1"/>
    <property type="molecule type" value="Genomic_DNA"/>
</dbReference>
<sequence>MGPDLTFERAMAARCNGGPVAGLDEVGRGPWAGPVVACAVALPDPLDDFGGLPQAVFEALDDSKKLTEARREALFDPLSQAVSHAFGEASVQEIDDLNILQASLLAMRRALEGLPGPVCGALVDGNRDPNLGMPTELIVKGDGRSIAIAAASILAKVRRDRMMQALGMAFPGYGWERNMGYGTKEHQAGLATLGVTEHHRKSFAPIKARLQIGLNI</sequence>
<dbReference type="PANTHER" id="PTHR10954">
    <property type="entry name" value="RIBONUCLEASE H2 SUBUNIT A"/>
    <property type="match status" value="1"/>
</dbReference>
<dbReference type="InterPro" id="IPR022898">
    <property type="entry name" value="RNase_HII"/>
</dbReference>
<keyword evidence="12 14" id="KW-0378">Hydrolase</keyword>
<dbReference type="GO" id="GO:0003723">
    <property type="term" value="F:RNA binding"/>
    <property type="evidence" value="ECO:0007669"/>
    <property type="project" value="UniProtKB-UniRule"/>
</dbReference>
<dbReference type="GO" id="GO:0032299">
    <property type="term" value="C:ribonuclease H2 complex"/>
    <property type="evidence" value="ECO:0007669"/>
    <property type="project" value="TreeGrafter"/>
</dbReference>
<evidence type="ECO:0000256" key="1">
    <source>
        <dbReference type="ARBA" id="ARBA00000077"/>
    </source>
</evidence>
<accession>A0A7Y0DX43</accession>
<keyword evidence="10 14" id="KW-0479">Metal-binding</keyword>
<dbReference type="AlphaFoldDB" id="A0A7Y0DX43"/>
<evidence type="ECO:0000256" key="7">
    <source>
        <dbReference type="ARBA" id="ARBA00019179"/>
    </source>
</evidence>
<dbReference type="GO" id="GO:0004523">
    <property type="term" value="F:RNA-DNA hybrid ribonuclease activity"/>
    <property type="evidence" value="ECO:0007669"/>
    <property type="project" value="UniProtKB-UniRule"/>
</dbReference>
<keyword evidence="11 14" id="KW-0255">Endonuclease</keyword>
<dbReference type="PANTHER" id="PTHR10954:SF18">
    <property type="entry name" value="RIBONUCLEASE HII"/>
    <property type="match status" value="1"/>
</dbReference>
<evidence type="ECO:0000256" key="9">
    <source>
        <dbReference type="ARBA" id="ARBA00022722"/>
    </source>
</evidence>
<evidence type="ECO:0000256" key="6">
    <source>
        <dbReference type="ARBA" id="ARBA00012180"/>
    </source>
</evidence>
<evidence type="ECO:0000259" key="17">
    <source>
        <dbReference type="PROSITE" id="PS51975"/>
    </source>
</evidence>
<organism evidence="18 19">
    <name type="scientific">Pacificispira spongiicola</name>
    <dbReference type="NCBI Taxonomy" id="2729598"/>
    <lineage>
        <taxon>Bacteria</taxon>
        <taxon>Pseudomonadati</taxon>
        <taxon>Pseudomonadota</taxon>
        <taxon>Alphaproteobacteria</taxon>
        <taxon>Rhodospirillales</taxon>
        <taxon>Rhodospirillaceae</taxon>
        <taxon>Pacificispira</taxon>
    </lineage>
</organism>
<evidence type="ECO:0000256" key="16">
    <source>
        <dbReference type="RuleBase" id="RU003515"/>
    </source>
</evidence>
<evidence type="ECO:0000256" key="3">
    <source>
        <dbReference type="ARBA" id="ARBA00004065"/>
    </source>
</evidence>
<dbReference type="NCBIfam" id="NF000595">
    <property type="entry name" value="PRK00015.1-3"/>
    <property type="match status" value="1"/>
</dbReference>
<reference evidence="18 19" key="1">
    <citation type="submission" date="2020-04" db="EMBL/GenBank/DDBJ databases">
        <title>Rhodospirillaceae bacterium KN72 isolated from deep sea.</title>
        <authorList>
            <person name="Zhang D.-C."/>
        </authorList>
    </citation>
    <scope>NUCLEOTIDE SEQUENCE [LARGE SCALE GENOMIC DNA]</scope>
    <source>
        <strain evidence="18 19">KN72</strain>
    </source>
</reference>
<evidence type="ECO:0000256" key="15">
    <source>
        <dbReference type="PROSITE-ProRule" id="PRU01319"/>
    </source>
</evidence>
<evidence type="ECO:0000256" key="12">
    <source>
        <dbReference type="ARBA" id="ARBA00022801"/>
    </source>
</evidence>
<name>A0A7Y0DX43_9PROT</name>
<keyword evidence="19" id="KW-1185">Reference proteome</keyword>
<keyword evidence="8 14" id="KW-0963">Cytoplasm</keyword>
<evidence type="ECO:0000256" key="13">
    <source>
        <dbReference type="ARBA" id="ARBA00023211"/>
    </source>
</evidence>
<evidence type="ECO:0000256" key="14">
    <source>
        <dbReference type="HAMAP-Rule" id="MF_00052"/>
    </source>
</evidence>
<evidence type="ECO:0000313" key="19">
    <source>
        <dbReference type="Proteomes" id="UP000539372"/>
    </source>
</evidence>
<evidence type="ECO:0000256" key="5">
    <source>
        <dbReference type="ARBA" id="ARBA00007383"/>
    </source>
</evidence>
<dbReference type="CDD" id="cd07182">
    <property type="entry name" value="RNase_HII_bacteria_HII_like"/>
    <property type="match status" value="1"/>
</dbReference>
<dbReference type="HAMAP" id="MF_00052_B">
    <property type="entry name" value="RNase_HII_B"/>
    <property type="match status" value="1"/>
</dbReference>
<dbReference type="EC" id="3.1.26.4" evidence="6 14"/>
<dbReference type="GO" id="GO:0030145">
    <property type="term" value="F:manganese ion binding"/>
    <property type="evidence" value="ECO:0007669"/>
    <property type="project" value="UniProtKB-UniRule"/>
</dbReference>
<dbReference type="GO" id="GO:0006298">
    <property type="term" value="P:mismatch repair"/>
    <property type="evidence" value="ECO:0007669"/>
    <property type="project" value="TreeGrafter"/>
</dbReference>
<dbReference type="InterPro" id="IPR001352">
    <property type="entry name" value="RNase_HII/HIII"/>
</dbReference>
<feature type="binding site" evidence="14 15">
    <location>
        <position position="25"/>
    </location>
    <ligand>
        <name>a divalent metal cation</name>
        <dbReference type="ChEBI" id="CHEBI:60240"/>
    </ligand>
</feature>
<gene>
    <name evidence="14" type="primary">rnhB</name>
    <name evidence="18" type="ORF">HH303_01935</name>
</gene>
<dbReference type="InterPro" id="IPR012337">
    <property type="entry name" value="RNaseH-like_sf"/>
</dbReference>
<keyword evidence="9 14" id="KW-0540">Nuclease</keyword>
<keyword evidence="13 14" id="KW-0464">Manganese</keyword>
<comment type="similarity">
    <text evidence="5 14 16">Belongs to the RNase HII family.</text>
</comment>
<dbReference type="Gene3D" id="3.30.420.10">
    <property type="entry name" value="Ribonuclease H-like superfamily/Ribonuclease H"/>
    <property type="match status" value="1"/>
</dbReference>
<proteinExistence type="inferred from homology"/>
<comment type="cofactor">
    <cofactor evidence="14 15">
        <name>Mn(2+)</name>
        <dbReference type="ChEBI" id="CHEBI:29035"/>
    </cofactor>
    <cofactor evidence="14 15">
        <name>Mg(2+)</name>
        <dbReference type="ChEBI" id="CHEBI:18420"/>
    </cofactor>
    <text evidence="14 15">Manganese or magnesium. Binds 1 divalent metal ion per monomer in the absence of substrate. May bind a second metal ion after substrate binding.</text>
</comment>
<protein>
    <recommendedName>
        <fullName evidence="7 14">Ribonuclease HII</fullName>
        <shortName evidence="14">RNase HII</shortName>
        <ecNumber evidence="6 14">3.1.26.4</ecNumber>
    </recommendedName>
</protein>
<dbReference type="Pfam" id="PF01351">
    <property type="entry name" value="RNase_HII"/>
    <property type="match status" value="1"/>
</dbReference>
<dbReference type="GO" id="GO:0043137">
    <property type="term" value="P:DNA replication, removal of RNA primer"/>
    <property type="evidence" value="ECO:0007669"/>
    <property type="project" value="TreeGrafter"/>
</dbReference>